<dbReference type="EMBL" id="CP006939">
    <property type="protein sequence ID" value="AHC13963.1"/>
    <property type="molecule type" value="Genomic_DNA"/>
</dbReference>
<dbReference type="Proteomes" id="UP000018680">
    <property type="component" value="Chromosome"/>
</dbReference>
<dbReference type="OrthoDB" id="9789552at2"/>
<gene>
    <name evidence="1" type="ORF">L21SP2_0531</name>
</gene>
<dbReference type="InterPro" id="IPR025394">
    <property type="entry name" value="DUF4127"/>
</dbReference>
<accession>V5WDS9</accession>
<reference evidence="1 2" key="1">
    <citation type="journal article" date="2015" name="Stand. Genomic Sci.">
        <title>Complete genome sequence and description of Salinispira pacifica gen. nov., sp. nov., a novel spirochaete isolated form a hypersaline microbial mat.</title>
        <authorList>
            <person name="Ben Hania W."/>
            <person name="Joseph M."/>
            <person name="Schumann P."/>
            <person name="Bunk B."/>
            <person name="Fiebig A."/>
            <person name="Sproer C."/>
            <person name="Klenk H.P."/>
            <person name="Fardeau M.L."/>
            <person name="Spring S."/>
        </authorList>
    </citation>
    <scope>NUCLEOTIDE SEQUENCE [LARGE SCALE GENOMIC DNA]</scope>
    <source>
        <strain evidence="1 2">L21-RPul-D2</strain>
    </source>
</reference>
<dbReference type="RefSeq" id="WP_024266895.1">
    <property type="nucleotide sequence ID" value="NC_023035.1"/>
</dbReference>
<protein>
    <recommendedName>
        <fullName evidence="3">DUF4127 family protein</fullName>
    </recommendedName>
</protein>
<keyword evidence="2" id="KW-1185">Reference proteome</keyword>
<dbReference type="STRING" id="1307761.L21SP2_0531"/>
<evidence type="ECO:0000313" key="2">
    <source>
        <dbReference type="Proteomes" id="UP000018680"/>
    </source>
</evidence>
<name>V5WDS9_9SPIO</name>
<proteinExistence type="predicted"/>
<dbReference type="KEGG" id="slr:L21SP2_0531"/>
<dbReference type="eggNOG" id="ENOG502Z7Q0">
    <property type="taxonomic scope" value="Bacteria"/>
</dbReference>
<dbReference type="Pfam" id="PF13552">
    <property type="entry name" value="DUF4127"/>
    <property type="match status" value="1"/>
</dbReference>
<sequence length="530" mass="59737">MTVAYIPLDERPCNLHFPRHALSGNASVTLAVPPAYMFGKKKTAGDPDALLNWLEATIQDCDALVLSLEMILYGGLLPSRLHHMSYNDLSLHLEKVISLIRWRKEREGGGRFRVYAFGLVMRTPSYSSDDEEPDYYARFGREIFRRAYLSHKSETEELTEDETREYCSLDQIIPEEILNDYEGRRETNRRLLQDAIRYFSQGDIDVLLIPQDDTARYGYGPKDWSCLLSRIPPGDGPGSGNLLSYPGADEVGGVLIARSVMDGNNRNTGNDPRREKQKGIKMYVLPRLWEDMKRIPKYESMSLSESVRNQIQSCGAVEAGNPEDADIILAVNTPPAGMHEAPGQEFRESSEFAQQIARLSSRYSLPVIAADTAYPNGGETSLLQEFERQNLWNSLLSYAGWNTAGNSLGTALYEGVLAYLAGDAGIRMKNLYYRICDDWAYQSILRSTWTARLSERGTEGHVDITSIGNLPGLKSELRDQINELMESRFPQFTDMAGYRVSQVEFPWDRLFEVRLEIESAAASSSALLKQ</sequence>
<evidence type="ECO:0000313" key="1">
    <source>
        <dbReference type="EMBL" id="AHC13963.1"/>
    </source>
</evidence>
<organism evidence="1 2">
    <name type="scientific">Salinispira pacifica</name>
    <dbReference type="NCBI Taxonomy" id="1307761"/>
    <lineage>
        <taxon>Bacteria</taxon>
        <taxon>Pseudomonadati</taxon>
        <taxon>Spirochaetota</taxon>
        <taxon>Spirochaetia</taxon>
        <taxon>Spirochaetales</taxon>
        <taxon>Spirochaetaceae</taxon>
        <taxon>Salinispira</taxon>
    </lineage>
</organism>
<dbReference type="HOGENOM" id="CLU_031189_0_0_12"/>
<dbReference type="PATRIC" id="fig|1307761.3.peg.532"/>
<evidence type="ECO:0008006" key="3">
    <source>
        <dbReference type="Google" id="ProtNLM"/>
    </source>
</evidence>
<dbReference type="AlphaFoldDB" id="V5WDS9"/>